<feature type="compositionally biased region" description="Low complexity" evidence="6">
    <location>
        <begin position="934"/>
        <end position="954"/>
    </location>
</feature>
<evidence type="ECO:0000313" key="8">
    <source>
        <dbReference type="EMBL" id="CEQ41289.1"/>
    </source>
</evidence>
<feature type="compositionally biased region" description="Pro residues" evidence="6">
    <location>
        <begin position="100"/>
        <end position="110"/>
    </location>
</feature>
<dbReference type="SMART" id="SM00066">
    <property type="entry name" value="GAL4"/>
    <property type="match status" value="1"/>
</dbReference>
<keyword evidence="4" id="KW-0804">Transcription</keyword>
<dbReference type="PROSITE" id="PS50048">
    <property type="entry name" value="ZN2_CY6_FUNGAL_2"/>
    <property type="match status" value="1"/>
</dbReference>
<sequence length="971" mass="104479">MYNPHLQLPLPTPPPGFLPPVSDARTHSAHYFGASPHLQIVPLSAETLPVPLPPPAGLASGVKDESNSTHSSTPAPDVSGTGSSCSPNPPPKASTSRTPYVPPPPPPPLGDPVALLVRSREGLARLIGQGNIDARPSRQALQTTQKSGACSSCRAAKAKCSQDEPACTRCVTQQLECTYPVFAKRGRKRTMTPNQALLENVHRDIERALALLRHSVLSPPSSTETPTSSLPTLAPPLPAPPTHSYGAPTIEGGDDEDVESRELKSVIESPLAVLAHISSLKVSESTEEESGKSFLPKKDEAGPAEGYFATGLYQLRSDTDPAYDPVNLGIISEEMLTRLVNLYAASSWLRMNRSHSRSCFLSYFADLHQFVFHLSPSIHTPQFLRDTSPFLTTALAYICATFDAAAQPAVPALFHHLQLINARIWAEGLKSLEISLDSHREQLGRRSPLGLAWTGNVSPFALISFRSSLTLRIATEIKLHKTLNQATYDFYRSVTPLGEDAFQQLSDDRARSWKLLFVAETAPVGDLTGGCVLRFCVSTGRLGSVSNLLASWPGPPGPTNLAPGHPLYNLHALLDLNKIYASRSFAKAIRVSNSVQDAEAASNPDLRASFKAQWLQEQHDWELAWPHINAYVRLVASHNRTILLSMSLRFKGPVAPVLEECKVSALRTAHLAVDWPDQSFKWFTNLGVVIIAVLIFRGTISYAATLLLRIGTTKPGPLDHVIKTLCSAISDKLLQIGEMRPNTRTLSTLHGTRIRTLLSASSFLPATCPPLSPAAVPPSCIELTYPSSTSQHLYPPTFPTQAQLASIALARGIGRAEYPYPPPAGSSASTSAQHEPPSLFDLGQPSPEAQARGQPADSGMLWGFDLFHDHVLPTATASAAASPQPVAAAAAVPPPPGSPLVAPAERTRRGTTGDALDWVHRNALETDWFHAEPGRSIFPPSSSSLLPPQLTSESFPPLGIGPQARGLVSNR</sequence>
<dbReference type="PANTHER" id="PTHR31845">
    <property type="entry name" value="FINGER DOMAIN PROTEIN, PUTATIVE-RELATED"/>
    <property type="match status" value="1"/>
</dbReference>
<feature type="region of interest" description="Disordered" evidence="6">
    <location>
        <begin position="216"/>
        <end position="262"/>
    </location>
</feature>
<dbReference type="OrthoDB" id="39175at2759"/>
<accession>A0A0D6EMV1</accession>
<keyword evidence="5" id="KW-0539">Nucleus</keyword>
<reference evidence="9" key="1">
    <citation type="submission" date="2015-02" db="EMBL/GenBank/DDBJ databases">
        <authorList>
            <person name="Gon?alves P."/>
        </authorList>
    </citation>
    <scope>NUCLEOTIDE SEQUENCE [LARGE SCALE GENOMIC DNA]</scope>
</reference>
<evidence type="ECO:0000256" key="1">
    <source>
        <dbReference type="ARBA" id="ARBA00004123"/>
    </source>
</evidence>
<name>A0A0D6EMV1_SPOSA</name>
<dbReference type="GO" id="GO:0000976">
    <property type="term" value="F:transcription cis-regulatory region binding"/>
    <property type="evidence" value="ECO:0007669"/>
    <property type="project" value="TreeGrafter"/>
</dbReference>
<dbReference type="PROSITE" id="PS00463">
    <property type="entry name" value="ZN2_CY6_FUNGAL_1"/>
    <property type="match status" value="1"/>
</dbReference>
<dbReference type="GO" id="GO:0008270">
    <property type="term" value="F:zinc ion binding"/>
    <property type="evidence" value="ECO:0007669"/>
    <property type="project" value="InterPro"/>
</dbReference>
<evidence type="ECO:0000256" key="5">
    <source>
        <dbReference type="ARBA" id="ARBA00023242"/>
    </source>
</evidence>
<dbReference type="GO" id="GO:0000981">
    <property type="term" value="F:DNA-binding transcription factor activity, RNA polymerase II-specific"/>
    <property type="evidence" value="ECO:0007669"/>
    <property type="project" value="InterPro"/>
</dbReference>
<evidence type="ECO:0000256" key="2">
    <source>
        <dbReference type="ARBA" id="ARBA00023015"/>
    </source>
</evidence>
<feature type="compositionally biased region" description="Low complexity" evidence="6">
    <location>
        <begin position="217"/>
        <end position="232"/>
    </location>
</feature>
<evidence type="ECO:0000313" key="9">
    <source>
        <dbReference type="Proteomes" id="UP000243876"/>
    </source>
</evidence>
<dbReference type="CDD" id="cd00067">
    <property type="entry name" value="GAL4"/>
    <property type="match status" value="1"/>
</dbReference>
<evidence type="ECO:0000256" key="3">
    <source>
        <dbReference type="ARBA" id="ARBA00023125"/>
    </source>
</evidence>
<comment type="subcellular location">
    <subcellularLocation>
        <location evidence="1">Nucleus</location>
    </subcellularLocation>
</comment>
<feature type="region of interest" description="Disordered" evidence="6">
    <location>
        <begin position="818"/>
        <end position="857"/>
    </location>
</feature>
<feature type="region of interest" description="Disordered" evidence="6">
    <location>
        <begin position="932"/>
        <end position="971"/>
    </location>
</feature>
<protein>
    <submittedName>
        <fullName evidence="8">SPOSA6832_02991-mRNA-1:cds</fullName>
    </submittedName>
</protein>
<dbReference type="EMBL" id="CENE01000013">
    <property type="protein sequence ID" value="CEQ41289.1"/>
    <property type="molecule type" value="Genomic_DNA"/>
</dbReference>
<dbReference type="SUPFAM" id="SSF57701">
    <property type="entry name" value="Zn2/Cys6 DNA-binding domain"/>
    <property type="match status" value="1"/>
</dbReference>
<evidence type="ECO:0000259" key="7">
    <source>
        <dbReference type="PROSITE" id="PS50048"/>
    </source>
</evidence>
<feature type="compositionally biased region" description="Polar residues" evidence="6">
    <location>
        <begin position="68"/>
        <end position="86"/>
    </location>
</feature>
<dbReference type="InterPro" id="IPR001138">
    <property type="entry name" value="Zn2Cys6_DnaBD"/>
</dbReference>
<feature type="region of interest" description="Disordered" evidence="6">
    <location>
        <begin position="51"/>
        <end position="110"/>
    </location>
</feature>
<dbReference type="Gene3D" id="4.10.240.10">
    <property type="entry name" value="Zn(2)-C6 fungal-type DNA-binding domain"/>
    <property type="match status" value="1"/>
</dbReference>
<gene>
    <name evidence="8" type="primary">SPOSA6832_02991</name>
</gene>
<dbReference type="InterPro" id="IPR036864">
    <property type="entry name" value="Zn2-C6_fun-type_DNA-bd_sf"/>
</dbReference>
<dbReference type="GO" id="GO:0005634">
    <property type="term" value="C:nucleus"/>
    <property type="evidence" value="ECO:0007669"/>
    <property type="project" value="UniProtKB-SubCell"/>
</dbReference>
<evidence type="ECO:0000256" key="4">
    <source>
        <dbReference type="ARBA" id="ARBA00023163"/>
    </source>
</evidence>
<dbReference type="AlphaFoldDB" id="A0A0D6EMV1"/>
<dbReference type="Proteomes" id="UP000243876">
    <property type="component" value="Unassembled WGS sequence"/>
</dbReference>
<evidence type="ECO:0000256" key="6">
    <source>
        <dbReference type="SAM" id="MobiDB-lite"/>
    </source>
</evidence>
<organism evidence="8 9">
    <name type="scientific">Sporidiobolus salmonicolor</name>
    <name type="common">Yeast-like fungus</name>
    <name type="synonym">Sporobolomyces salmonicolor</name>
    <dbReference type="NCBI Taxonomy" id="5005"/>
    <lineage>
        <taxon>Eukaryota</taxon>
        <taxon>Fungi</taxon>
        <taxon>Dikarya</taxon>
        <taxon>Basidiomycota</taxon>
        <taxon>Pucciniomycotina</taxon>
        <taxon>Microbotryomycetes</taxon>
        <taxon>Sporidiobolales</taxon>
        <taxon>Sporidiobolaceae</taxon>
        <taxon>Sporobolomyces</taxon>
    </lineage>
</organism>
<feature type="domain" description="Zn(2)-C6 fungal-type" evidence="7">
    <location>
        <begin position="149"/>
        <end position="179"/>
    </location>
</feature>
<proteinExistence type="predicted"/>
<keyword evidence="9" id="KW-1185">Reference proteome</keyword>
<feature type="region of interest" description="Disordered" evidence="6">
    <location>
        <begin position="886"/>
        <end position="909"/>
    </location>
</feature>
<keyword evidence="3" id="KW-0238">DNA-binding</keyword>
<dbReference type="InterPro" id="IPR051089">
    <property type="entry name" value="prtT"/>
</dbReference>
<keyword evidence="2" id="KW-0805">Transcription regulation</keyword>
<dbReference type="PANTHER" id="PTHR31845:SF17">
    <property type="entry name" value="ZN(II)2CYS6 TRANSCRIPTION FACTOR (EUROFUNG)"/>
    <property type="match status" value="1"/>
</dbReference>
<dbReference type="Pfam" id="PF00172">
    <property type="entry name" value="Zn_clus"/>
    <property type="match status" value="1"/>
</dbReference>
<feature type="region of interest" description="Disordered" evidence="6">
    <location>
        <begin position="1"/>
        <end position="22"/>
    </location>
</feature>